<comment type="caution">
    <text evidence="2">The sequence shown here is derived from an EMBL/GenBank/DDBJ whole genome shotgun (WGS) entry which is preliminary data.</text>
</comment>
<organism evidence="2 3">
    <name type="scientific">Frankliniella fusca</name>
    <dbReference type="NCBI Taxonomy" id="407009"/>
    <lineage>
        <taxon>Eukaryota</taxon>
        <taxon>Metazoa</taxon>
        <taxon>Ecdysozoa</taxon>
        <taxon>Arthropoda</taxon>
        <taxon>Hexapoda</taxon>
        <taxon>Insecta</taxon>
        <taxon>Pterygota</taxon>
        <taxon>Neoptera</taxon>
        <taxon>Paraneoptera</taxon>
        <taxon>Thysanoptera</taxon>
        <taxon>Terebrantia</taxon>
        <taxon>Thripoidea</taxon>
        <taxon>Thripidae</taxon>
        <taxon>Frankliniella</taxon>
    </lineage>
</organism>
<feature type="region of interest" description="Disordered" evidence="1">
    <location>
        <begin position="180"/>
        <end position="269"/>
    </location>
</feature>
<gene>
    <name evidence="2" type="ORF">KUF71_006280</name>
</gene>
<reference evidence="2" key="2">
    <citation type="journal article" date="2023" name="BMC Genomics">
        <title>Pest status, molecular evolution, and epigenetic factors derived from the genome assembly of Frankliniella fusca, a thysanopteran phytovirus vector.</title>
        <authorList>
            <person name="Catto M.A."/>
            <person name="Labadie P.E."/>
            <person name="Jacobson A.L."/>
            <person name="Kennedy G.G."/>
            <person name="Srinivasan R."/>
            <person name="Hunt B.G."/>
        </authorList>
    </citation>
    <scope>NUCLEOTIDE SEQUENCE</scope>
    <source>
        <strain evidence="2">PL_HMW_Pooled</strain>
    </source>
</reference>
<evidence type="ECO:0000313" key="3">
    <source>
        <dbReference type="Proteomes" id="UP001219518"/>
    </source>
</evidence>
<proteinExistence type="predicted"/>
<feature type="compositionally biased region" description="Polar residues" evidence="1">
    <location>
        <begin position="11"/>
        <end position="20"/>
    </location>
</feature>
<dbReference type="Proteomes" id="UP001219518">
    <property type="component" value="Unassembled WGS sequence"/>
</dbReference>
<protein>
    <submittedName>
        <fullName evidence="2">Myosin-VIIa</fullName>
    </submittedName>
</protein>
<feature type="region of interest" description="Disordered" evidence="1">
    <location>
        <begin position="1"/>
        <end position="35"/>
    </location>
</feature>
<dbReference type="EMBL" id="JAHWGI010000537">
    <property type="protein sequence ID" value="KAK3916509.1"/>
    <property type="molecule type" value="Genomic_DNA"/>
</dbReference>
<feature type="compositionally biased region" description="Basic and acidic residues" evidence="1">
    <location>
        <begin position="195"/>
        <end position="215"/>
    </location>
</feature>
<accession>A0AAE1H8L6</accession>
<name>A0AAE1H8L6_9NEOP</name>
<feature type="compositionally biased region" description="Basic and acidic residues" evidence="1">
    <location>
        <begin position="313"/>
        <end position="324"/>
    </location>
</feature>
<dbReference type="AlphaFoldDB" id="A0AAE1H8L6"/>
<evidence type="ECO:0000313" key="2">
    <source>
        <dbReference type="EMBL" id="KAK3916509.1"/>
    </source>
</evidence>
<feature type="compositionally biased region" description="Acidic residues" evidence="1">
    <location>
        <begin position="1"/>
        <end position="10"/>
    </location>
</feature>
<evidence type="ECO:0000256" key="1">
    <source>
        <dbReference type="SAM" id="MobiDB-lite"/>
    </source>
</evidence>
<reference evidence="2" key="1">
    <citation type="submission" date="2021-07" db="EMBL/GenBank/DDBJ databases">
        <authorList>
            <person name="Catto M.A."/>
            <person name="Jacobson A."/>
            <person name="Kennedy G."/>
            <person name="Labadie P."/>
            <person name="Hunt B.G."/>
            <person name="Srinivasan R."/>
        </authorList>
    </citation>
    <scope>NUCLEOTIDE SEQUENCE</scope>
    <source>
        <strain evidence="2">PL_HMW_Pooled</strain>
        <tissue evidence="2">Head</tissue>
    </source>
</reference>
<feature type="compositionally biased region" description="Basic and acidic residues" evidence="1">
    <location>
        <begin position="224"/>
        <end position="237"/>
    </location>
</feature>
<keyword evidence="3" id="KW-1185">Reference proteome</keyword>
<feature type="region of interest" description="Disordered" evidence="1">
    <location>
        <begin position="305"/>
        <end position="324"/>
    </location>
</feature>
<sequence>MDMPNLDEEFVQSSVVTQSPDEPDSPIPAPMTQLDPSTESVEVMDLLESIDFDAGPTDAEFDLLKDLELRPANSFEEGCVEVNGCIDGIVGMNTAVFTATASAAAAENILIVKGHKKDDVNEEVFGRKRTAPMSVNAPTASKMAEPAEDKEKLRIIASKVKKDQEDKLKRVKEKLRLEQEEKARRQAECDAIEQSVKEQRDKVNASRAKKMEGAKQRKVPQKAKNPELTDAAKKPDITNDQNVEIPPDNDKQTENVQVPESDHKRKETKVKRRIMVEVAEEDSEDGVRVFRTKGENNPVAYCFKWNGPATQREPNHSTREHRNDSTNVTRLQVVKNALYNKAARGPFHEDDVIKPLVDMGLEEEADFPGLPYDEVVERQLQSNIVARQLVQEMEEDNEVLTVILEKAINAEVRIETDAIVLMVLVPTSVEKLSVVTFIRLKSVMFHIRCSAKFKRIVDS</sequence>